<organism evidence="1 2">
    <name type="scientific">Tractidigestivibacter montrealensis</name>
    <dbReference type="NCBI Taxonomy" id="2972466"/>
    <lineage>
        <taxon>Bacteria</taxon>
        <taxon>Bacillati</taxon>
        <taxon>Actinomycetota</taxon>
        <taxon>Coriobacteriia</taxon>
        <taxon>Coriobacteriales</taxon>
        <taxon>Atopobiaceae</taxon>
        <taxon>Tractidigestivibacter</taxon>
    </lineage>
</organism>
<sequence>MSKLDDFMRLLCGEFDNREQFEAKRAAGETFPLARHVNTACNDKILGLPDDFAGTFMVEESYYEVDGKKSASPHLFLFTEEKDGVLLTSYDTPEGNDKRTFSYATMVPAEFSSLRESGKFTPALYREHDGVWEGGSDSMFSPVMRFHLFERFSADVLEVSESMEMNGKRVFGFDEPILYKRIGK</sequence>
<dbReference type="EMBL" id="JANSKA010000003">
    <property type="protein sequence ID" value="MCR9036482.1"/>
    <property type="molecule type" value="Genomic_DNA"/>
</dbReference>
<dbReference type="RefSeq" id="WP_032111254.1">
    <property type="nucleotide sequence ID" value="NZ_JANSKA010000003.1"/>
</dbReference>
<name>A0ABT1Z8F9_9ACTN</name>
<protein>
    <submittedName>
        <fullName evidence="1">Uncharacterized protein</fullName>
    </submittedName>
</protein>
<proteinExistence type="predicted"/>
<comment type="caution">
    <text evidence="1">The sequence shown here is derived from an EMBL/GenBank/DDBJ whole genome shotgun (WGS) entry which is preliminary data.</text>
</comment>
<keyword evidence="2" id="KW-1185">Reference proteome</keyword>
<accession>A0ABT1Z8F9</accession>
<evidence type="ECO:0000313" key="1">
    <source>
        <dbReference type="EMBL" id="MCR9036482.1"/>
    </source>
</evidence>
<reference evidence="1 2" key="1">
    <citation type="submission" date="2022-08" db="EMBL/GenBank/DDBJ databases">
        <title>Tractidigestivibacter montrealensis type strain KD21.</title>
        <authorList>
            <person name="Diop K."/>
            <person name="Richard C."/>
            <person name="Routy B."/>
        </authorList>
    </citation>
    <scope>NUCLEOTIDE SEQUENCE [LARGE SCALE GENOMIC DNA]</scope>
    <source>
        <strain evidence="1 2">KD21</strain>
    </source>
</reference>
<gene>
    <name evidence="1" type="ORF">NVS32_05900</name>
</gene>
<evidence type="ECO:0000313" key="2">
    <source>
        <dbReference type="Proteomes" id="UP001204320"/>
    </source>
</evidence>
<dbReference type="Proteomes" id="UP001204320">
    <property type="component" value="Unassembled WGS sequence"/>
</dbReference>